<dbReference type="EMBL" id="GFPF01001864">
    <property type="protein sequence ID" value="MAA13010.1"/>
    <property type="molecule type" value="Transcribed_RNA"/>
</dbReference>
<evidence type="ECO:0000313" key="1">
    <source>
        <dbReference type="EMBL" id="MAA13010.1"/>
    </source>
</evidence>
<sequence length="100" mass="10769">MPRSAHSLRVRLQCSSGRTPLGDLLRKASRTTRLMQETSHRGGAGVFGCPSDSLYAPGTTAWLRTAFQTLGGALLVRASFVLAVRDTSWLWAAGFADCSQ</sequence>
<organism evidence="1">
    <name type="scientific">Rhipicephalus zambeziensis</name>
    <dbReference type="NCBI Taxonomy" id="60191"/>
    <lineage>
        <taxon>Eukaryota</taxon>
        <taxon>Metazoa</taxon>
        <taxon>Ecdysozoa</taxon>
        <taxon>Arthropoda</taxon>
        <taxon>Chelicerata</taxon>
        <taxon>Arachnida</taxon>
        <taxon>Acari</taxon>
        <taxon>Parasitiformes</taxon>
        <taxon>Ixodida</taxon>
        <taxon>Ixodoidea</taxon>
        <taxon>Ixodidae</taxon>
        <taxon>Rhipicephalinae</taxon>
        <taxon>Rhipicephalus</taxon>
        <taxon>Rhipicephalus</taxon>
    </lineage>
</organism>
<protein>
    <submittedName>
        <fullName evidence="1">Uncharacterized protein</fullName>
    </submittedName>
</protein>
<proteinExistence type="predicted"/>
<dbReference type="AlphaFoldDB" id="A0A224YGW7"/>
<reference evidence="1" key="1">
    <citation type="journal article" date="2017" name="Parasit. Vectors">
        <title>Sialotranscriptomics of Rhipicephalus zambeziensis reveals intricate expression profiles of secretory proteins and suggests tight temporal transcriptional regulation during blood-feeding.</title>
        <authorList>
            <person name="de Castro M.H."/>
            <person name="de Klerk D."/>
            <person name="Pienaar R."/>
            <person name="Rees D.J.G."/>
            <person name="Mans B.J."/>
        </authorList>
    </citation>
    <scope>NUCLEOTIDE SEQUENCE</scope>
    <source>
        <tissue evidence="1">Salivary glands</tissue>
    </source>
</reference>
<name>A0A224YGW7_9ACAR</name>
<accession>A0A224YGW7</accession>